<sequence>MPKEFLHSSLRPILARIKNLSTPTLQCPALLLELFTNYFNVTLGGKLLEHLKKWLELDKLAQSQKSWKAGEDPKFAAGVNMQVENSSETGLGVLIIADDDNGPVPGRNGLGVQIEDDDDPYGHRSILVMQNHQVEVRRDYPYLHTINCLLLYFSFEKFSSVSLSNLNVYACLVCRNYYQGREKSLMLILNSLEAGCRHQSLN</sequence>
<evidence type="ECO:0000313" key="2">
    <source>
        <dbReference type="Proteomes" id="UP000187203"/>
    </source>
</evidence>
<dbReference type="EMBL" id="AWUE01014691">
    <property type="protein sequence ID" value="OMP02074.1"/>
    <property type="molecule type" value="Genomic_DNA"/>
</dbReference>
<dbReference type="Pfam" id="PF20206">
    <property type="entry name" value="Tra1_ring"/>
    <property type="match status" value="1"/>
</dbReference>
<protein>
    <submittedName>
        <fullName evidence="1">U4/U6.U5 tri-snRNP-associated protein 2-like protein</fullName>
    </submittedName>
</protein>
<dbReference type="InterPro" id="IPR046805">
    <property type="entry name" value="Tra1_ring"/>
</dbReference>
<proteinExistence type="predicted"/>
<dbReference type="Gene3D" id="3.30.40.10">
    <property type="entry name" value="Zinc/RING finger domain, C3HC4 (zinc finger)"/>
    <property type="match status" value="1"/>
</dbReference>
<gene>
    <name evidence="1" type="ORF">COLO4_11384</name>
</gene>
<accession>A0A1R3K4T9</accession>
<comment type="caution">
    <text evidence="1">The sequence shown here is derived from an EMBL/GenBank/DDBJ whole genome shotgun (WGS) entry which is preliminary data.</text>
</comment>
<reference evidence="2" key="1">
    <citation type="submission" date="2013-09" db="EMBL/GenBank/DDBJ databases">
        <title>Corchorus olitorius genome sequencing.</title>
        <authorList>
            <person name="Alam M."/>
            <person name="Haque M.S."/>
            <person name="Islam M.S."/>
            <person name="Emdad E.M."/>
            <person name="Islam M.M."/>
            <person name="Ahmed B."/>
            <person name="Halim A."/>
            <person name="Hossen Q.M.M."/>
            <person name="Hossain M.Z."/>
            <person name="Ahmed R."/>
            <person name="Khan M.M."/>
            <person name="Islam R."/>
            <person name="Rashid M.M."/>
            <person name="Khan S.A."/>
            <person name="Rahman M.S."/>
            <person name="Alam M."/>
            <person name="Yahiya A.S."/>
            <person name="Khan M.S."/>
            <person name="Azam M.S."/>
            <person name="Haque T."/>
            <person name="Lashkar M.Z.H."/>
            <person name="Akhand A.I."/>
            <person name="Morshed G."/>
            <person name="Roy S."/>
            <person name="Uddin K.S."/>
            <person name="Rabeya T."/>
            <person name="Hossain A.S."/>
            <person name="Chowdhury A."/>
            <person name="Snigdha A.R."/>
            <person name="Mortoza M.S."/>
            <person name="Matin S.A."/>
            <person name="Hoque S.M.E."/>
            <person name="Islam M.K."/>
            <person name="Roy D.K."/>
            <person name="Haider R."/>
            <person name="Moosa M.M."/>
            <person name="Elias S.M."/>
            <person name="Hasan A.M."/>
            <person name="Jahan S."/>
            <person name="Shafiuddin M."/>
            <person name="Mahmood N."/>
            <person name="Shommy N.S."/>
        </authorList>
    </citation>
    <scope>NUCLEOTIDE SEQUENCE [LARGE SCALE GENOMIC DNA]</scope>
    <source>
        <strain evidence="2">cv. O-4</strain>
    </source>
</reference>
<dbReference type="AlphaFoldDB" id="A0A1R3K4T9"/>
<dbReference type="InterPro" id="IPR013083">
    <property type="entry name" value="Znf_RING/FYVE/PHD"/>
</dbReference>
<evidence type="ECO:0000313" key="1">
    <source>
        <dbReference type="EMBL" id="OMP02074.1"/>
    </source>
</evidence>
<keyword evidence="2" id="KW-1185">Reference proteome</keyword>
<dbReference type="STRING" id="93759.A0A1R3K4T9"/>
<dbReference type="Proteomes" id="UP000187203">
    <property type="component" value="Unassembled WGS sequence"/>
</dbReference>
<dbReference type="OrthoDB" id="10263353at2759"/>
<organism evidence="1 2">
    <name type="scientific">Corchorus olitorius</name>
    <dbReference type="NCBI Taxonomy" id="93759"/>
    <lineage>
        <taxon>Eukaryota</taxon>
        <taxon>Viridiplantae</taxon>
        <taxon>Streptophyta</taxon>
        <taxon>Embryophyta</taxon>
        <taxon>Tracheophyta</taxon>
        <taxon>Spermatophyta</taxon>
        <taxon>Magnoliopsida</taxon>
        <taxon>eudicotyledons</taxon>
        <taxon>Gunneridae</taxon>
        <taxon>Pentapetalae</taxon>
        <taxon>rosids</taxon>
        <taxon>malvids</taxon>
        <taxon>Malvales</taxon>
        <taxon>Malvaceae</taxon>
        <taxon>Grewioideae</taxon>
        <taxon>Apeibeae</taxon>
        <taxon>Corchorus</taxon>
    </lineage>
</organism>
<name>A0A1R3K4T9_9ROSI</name>